<keyword evidence="2" id="KW-1185">Reference proteome</keyword>
<evidence type="ECO:0000313" key="1">
    <source>
        <dbReference type="EMBL" id="TDG70652.1"/>
    </source>
</evidence>
<dbReference type="Pfam" id="PF13189">
    <property type="entry name" value="Cytidylate_kin2"/>
    <property type="match status" value="1"/>
</dbReference>
<dbReference type="RefSeq" id="WP_010019601.1">
    <property type="nucleotide sequence ID" value="NZ_PUFN01000024.1"/>
</dbReference>
<reference evidence="1 2" key="1">
    <citation type="journal article" date="2019" name="Appl. Microbiol. Biotechnol.">
        <title>Uncovering carbohydrate metabolism through a genotype-phenotype association study of 56 lactic acid bacteria genomes.</title>
        <authorList>
            <person name="Buron-Moles G."/>
            <person name="Chailyan A."/>
            <person name="Dolejs I."/>
            <person name="Forster J."/>
            <person name="Miks M.H."/>
        </authorList>
    </citation>
    <scope>NUCLEOTIDE SEQUENCE [LARGE SCALE GENOMIC DNA]</scope>
    <source>
        <strain evidence="1 2">ATCC 29644</strain>
    </source>
</reference>
<dbReference type="AlphaFoldDB" id="A0A4R5NC65"/>
<comment type="caution">
    <text evidence="1">The sequence shown here is derived from an EMBL/GenBank/DDBJ whole genome shotgun (WGS) entry which is preliminary data.</text>
</comment>
<dbReference type="EMBL" id="PUFN01000024">
    <property type="protein sequence ID" value="TDG70652.1"/>
    <property type="molecule type" value="Genomic_DNA"/>
</dbReference>
<accession>A0A4R5NC65</accession>
<proteinExistence type="predicted"/>
<gene>
    <name evidence="1" type="ORF">C5L30_001443</name>
</gene>
<organism evidence="1 2">
    <name type="scientific">Companilactobacillus farciminis</name>
    <dbReference type="NCBI Taxonomy" id="1612"/>
    <lineage>
        <taxon>Bacteria</taxon>
        <taxon>Bacillati</taxon>
        <taxon>Bacillota</taxon>
        <taxon>Bacilli</taxon>
        <taxon>Lactobacillales</taxon>
        <taxon>Lactobacillaceae</taxon>
        <taxon>Companilactobacillus</taxon>
    </lineage>
</organism>
<dbReference type="OrthoDB" id="9781180at2"/>
<dbReference type="Proteomes" id="UP000295257">
    <property type="component" value="Unassembled WGS sequence"/>
</dbReference>
<name>A0A4R5NC65_9LACO</name>
<dbReference type="InterPro" id="IPR027417">
    <property type="entry name" value="P-loop_NTPase"/>
</dbReference>
<protein>
    <submittedName>
        <fullName evidence="1">Uncharacterized protein</fullName>
    </submittedName>
</protein>
<sequence length="215" mass="24989">MSNITLVNSEFCSMGRWIVSAAANKLDYDFWDQARFVIEFSDSKNLIEQSELITEKLMRDSSDASLKNDLSNIQKKIMNKILDTTNSDNIVIHDFGIEKYIPKDNTVKKVFIYNNDVNAKCSRVTYEPRYKNLTDDSLRQSKLVYEDSLRRMYFRIGNNDDKWNDVNHYDLCLNTANLPKSQCSDILVSFLGKPSMSEDEFQKIVIGRYGDVERD</sequence>
<evidence type="ECO:0000313" key="2">
    <source>
        <dbReference type="Proteomes" id="UP000295257"/>
    </source>
</evidence>
<dbReference type="Gene3D" id="3.40.50.300">
    <property type="entry name" value="P-loop containing nucleotide triphosphate hydrolases"/>
    <property type="match status" value="1"/>
</dbReference>